<protein>
    <submittedName>
        <fullName evidence="3">PE-PPE domain-containing protein</fullName>
    </submittedName>
</protein>
<dbReference type="Proteomes" id="UP001298593">
    <property type="component" value="Unassembled WGS sequence"/>
</dbReference>
<dbReference type="Pfam" id="PF08237">
    <property type="entry name" value="PE-PPE"/>
    <property type="match status" value="1"/>
</dbReference>
<dbReference type="InterPro" id="IPR013228">
    <property type="entry name" value="PE-PPE_C"/>
</dbReference>
<dbReference type="EMBL" id="JAYJJU010000014">
    <property type="protein sequence ID" value="MEB3032884.1"/>
    <property type="molecule type" value="Genomic_DNA"/>
</dbReference>
<proteinExistence type="predicted"/>
<feature type="signal peptide" evidence="1">
    <location>
        <begin position="1"/>
        <end position="23"/>
    </location>
</feature>
<evidence type="ECO:0000259" key="2">
    <source>
        <dbReference type="Pfam" id="PF08237"/>
    </source>
</evidence>
<evidence type="ECO:0000256" key="1">
    <source>
        <dbReference type="SAM" id="SignalP"/>
    </source>
</evidence>
<evidence type="ECO:0000313" key="3">
    <source>
        <dbReference type="EMBL" id="MEB3032884.1"/>
    </source>
</evidence>
<feature type="domain" description="PE-PPE" evidence="2">
    <location>
        <begin position="78"/>
        <end position="156"/>
    </location>
</feature>
<evidence type="ECO:0000313" key="4">
    <source>
        <dbReference type="Proteomes" id="UP001298593"/>
    </source>
</evidence>
<gene>
    <name evidence="3" type="ORF">KV113_15130</name>
</gene>
<sequence>MKQVIFGAALCGAALASAAAANADDSYDFLYGSTNALVLGPTGIPTPNAAYINDALNLYLDPNGYDGTTASTVALTTPESNDFLQSVPQGESILVNAVLADYAAGDMGCDASGDCSDPLTIFTYSQSSLVASLAEQQLAADNIPTDALRFVMLGANTSVVPDDLYPTDVYNIHGDAYAEPGSLGASWQDLMLGLELHEAYLGLTPAEVDSATTVVDGMTTINDIPTLTSTELWDALLNALSAA</sequence>
<keyword evidence="4" id="KW-1185">Reference proteome</keyword>
<name>A0ABU5XY12_9MYCO</name>
<comment type="caution">
    <text evidence="3">The sequence shown here is derived from an EMBL/GenBank/DDBJ whole genome shotgun (WGS) entry which is preliminary data.</text>
</comment>
<reference evidence="3 4" key="1">
    <citation type="submission" date="2023-12" db="EMBL/GenBank/DDBJ databases">
        <title>Description of new species of Mycobacterium terrae complex isolated from sewage at the Sao Paulo Zoological Park Foundation in Brazil.</title>
        <authorList>
            <person name="Romagnoli C.L."/>
            <person name="Conceicao E.C."/>
            <person name="Machado E."/>
            <person name="Barreto L.B.P.F."/>
            <person name="Sharma A."/>
            <person name="Silva N.M."/>
            <person name="Marques L.E."/>
            <person name="Juliana M.A."/>
            <person name="Lourenco M.C.S."/>
            <person name="Digiampietri L.A."/>
            <person name="Suffys P.N."/>
            <person name="Viana-Niero C."/>
        </authorList>
    </citation>
    <scope>NUCLEOTIDE SEQUENCE [LARGE SCALE GENOMIC DNA]</scope>
    <source>
        <strain evidence="3 4">MYC340</strain>
    </source>
</reference>
<dbReference type="RefSeq" id="WP_224976221.1">
    <property type="nucleotide sequence ID" value="NZ_JAYJJU010000014.1"/>
</dbReference>
<organism evidence="3 4">
    <name type="scientific">[Mycobacterium] nativiensis</name>
    <dbReference type="NCBI Taxonomy" id="2855503"/>
    <lineage>
        <taxon>Bacteria</taxon>
        <taxon>Bacillati</taxon>
        <taxon>Actinomycetota</taxon>
        <taxon>Actinomycetes</taxon>
        <taxon>Mycobacteriales</taxon>
        <taxon>Mycobacteriaceae</taxon>
        <taxon>Mycolicibacter</taxon>
    </lineage>
</organism>
<feature type="chain" id="PRO_5046905675" evidence="1">
    <location>
        <begin position="24"/>
        <end position="243"/>
    </location>
</feature>
<keyword evidence="1" id="KW-0732">Signal</keyword>
<accession>A0ABU5XY12</accession>